<dbReference type="Gene3D" id="3.40.430.10">
    <property type="entry name" value="Dihydrofolate Reductase, subunit A"/>
    <property type="match status" value="1"/>
</dbReference>
<dbReference type="AlphaFoldDB" id="A0AAU7Z6P0"/>
<reference evidence="2" key="1">
    <citation type="submission" date="2023-08" db="EMBL/GenBank/DDBJ databases">
        <authorList>
            <person name="Messyasz A."/>
            <person name="Mannisto M.K."/>
            <person name="Kerkhof L.J."/>
            <person name="Haggblom M."/>
        </authorList>
    </citation>
    <scope>NUCLEOTIDE SEQUENCE</scope>
    <source>
        <strain evidence="2">M8UP39</strain>
    </source>
</reference>
<dbReference type="KEGG" id="tgi:RBB81_09810"/>
<dbReference type="GO" id="GO:0009231">
    <property type="term" value="P:riboflavin biosynthetic process"/>
    <property type="evidence" value="ECO:0007669"/>
    <property type="project" value="InterPro"/>
</dbReference>
<sequence length="223" mass="24300">MTVFLLDWRTSKGNGKGKGNATTKATATTAEIKESGMQRVMVFNNVSVDGYIADEKGDMSWARNDDAEWNEFVQGNASGKGMLLFGRKTYDLMVSFWPTSAAIAMMPEVAEKMNSAKKVVFSKSMETAGWKNTTLMKDDPVEAVRKMKAKAGEGMVIFGSGTIVAQLADAGLIDEYQIAVVPVALGGGRTMFEGLEKKLKLKLTKHRVFGNGSVLLHYEPVQV</sequence>
<dbReference type="PANTHER" id="PTHR38011">
    <property type="entry name" value="DIHYDROFOLATE REDUCTASE FAMILY PROTEIN (AFU_ORTHOLOGUE AFUA_8G06820)"/>
    <property type="match status" value="1"/>
</dbReference>
<evidence type="ECO:0000259" key="1">
    <source>
        <dbReference type="Pfam" id="PF01872"/>
    </source>
</evidence>
<dbReference type="SUPFAM" id="SSF53597">
    <property type="entry name" value="Dihydrofolate reductase-like"/>
    <property type="match status" value="1"/>
</dbReference>
<protein>
    <submittedName>
        <fullName evidence="2">Dihydrofolate reductase family protein</fullName>
    </submittedName>
</protein>
<dbReference type="InterPro" id="IPR002734">
    <property type="entry name" value="RibDG_C"/>
</dbReference>
<name>A0AAU7Z6P0_9BACT</name>
<dbReference type="InterPro" id="IPR050765">
    <property type="entry name" value="Riboflavin_Biosynth_HTPR"/>
</dbReference>
<dbReference type="Pfam" id="PF01872">
    <property type="entry name" value="RibD_C"/>
    <property type="match status" value="1"/>
</dbReference>
<reference evidence="2" key="2">
    <citation type="journal article" date="2024" name="Environ. Microbiol.">
        <title>Genome analysis and description of Tunturibacter gen. nov. expands the diversity of Terriglobia in tundra soils.</title>
        <authorList>
            <person name="Messyasz A."/>
            <person name="Mannisto M.K."/>
            <person name="Kerkhof L.J."/>
            <person name="Haggblom M.M."/>
        </authorList>
    </citation>
    <scope>NUCLEOTIDE SEQUENCE</scope>
    <source>
        <strain evidence="2">M8UP39</strain>
    </source>
</reference>
<feature type="domain" description="Bacterial bifunctional deaminase-reductase C-terminal" evidence="1">
    <location>
        <begin position="40"/>
        <end position="214"/>
    </location>
</feature>
<dbReference type="RefSeq" id="WP_353073562.1">
    <property type="nucleotide sequence ID" value="NZ_CP132938.1"/>
</dbReference>
<dbReference type="GO" id="GO:0008703">
    <property type="term" value="F:5-amino-6-(5-phosphoribosylamino)uracil reductase activity"/>
    <property type="evidence" value="ECO:0007669"/>
    <property type="project" value="InterPro"/>
</dbReference>
<proteinExistence type="predicted"/>
<dbReference type="EMBL" id="CP132938">
    <property type="protein sequence ID" value="XCB24199.1"/>
    <property type="molecule type" value="Genomic_DNA"/>
</dbReference>
<dbReference type="PANTHER" id="PTHR38011:SF11">
    <property type="entry name" value="2,5-DIAMINO-6-RIBOSYLAMINO-4(3H)-PYRIMIDINONE 5'-PHOSPHATE REDUCTASE"/>
    <property type="match status" value="1"/>
</dbReference>
<accession>A0AAU7Z6P0</accession>
<dbReference type="InterPro" id="IPR024072">
    <property type="entry name" value="DHFR-like_dom_sf"/>
</dbReference>
<evidence type="ECO:0000313" key="2">
    <source>
        <dbReference type="EMBL" id="XCB24199.1"/>
    </source>
</evidence>
<organism evidence="2">
    <name type="scientific">Tunturiibacter gelidiferens</name>
    <dbReference type="NCBI Taxonomy" id="3069689"/>
    <lineage>
        <taxon>Bacteria</taxon>
        <taxon>Pseudomonadati</taxon>
        <taxon>Acidobacteriota</taxon>
        <taxon>Terriglobia</taxon>
        <taxon>Terriglobales</taxon>
        <taxon>Acidobacteriaceae</taxon>
        <taxon>Tunturiibacter</taxon>
    </lineage>
</organism>
<gene>
    <name evidence="2" type="ORF">RBB81_09810</name>
</gene>